<evidence type="ECO:0000259" key="1">
    <source>
        <dbReference type="Pfam" id="PF04986"/>
    </source>
</evidence>
<sequence length="179" mass="21138">MKSAKTAAKYVGRYVGRPAIAESRILKYDGENVTYKYTRHEDNKVIVETVHVYEFIKRIIRHIPEKNFKMIRYFGIYSRRSKGKFNFIKMIDEKILSIRRSIATWENRILAISGVNPCKCPNCGNKMRFHDIVYPKYGSMRERLRIKIIEENEEKLEKAIENYAITKRILSGKIIPKTT</sequence>
<dbReference type="Proteomes" id="UP001055437">
    <property type="component" value="Chromosome"/>
</dbReference>
<feature type="domain" description="Transposase IS801/IS1294" evidence="1">
    <location>
        <begin position="3"/>
        <end position="81"/>
    </location>
</feature>
<dbReference type="Pfam" id="PF04986">
    <property type="entry name" value="Y2_Tnp"/>
    <property type="match status" value="1"/>
</dbReference>
<dbReference type="EMBL" id="CP099799">
    <property type="protein sequence ID" value="USS02479.1"/>
    <property type="molecule type" value="Genomic_DNA"/>
</dbReference>
<dbReference type="PANTHER" id="PTHR37023:SF1">
    <property type="entry name" value="ISSOD25 TRANSPOSASE TNPA_ISSOD25"/>
    <property type="match status" value="1"/>
</dbReference>
<dbReference type="EMBL" id="CP099799">
    <property type="protein sequence ID" value="USS02477.1"/>
    <property type="molecule type" value="Genomic_DNA"/>
</dbReference>
<evidence type="ECO:0000313" key="4">
    <source>
        <dbReference type="Proteomes" id="UP001055437"/>
    </source>
</evidence>
<proteinExistence type="predicted"/>
<gene>
    <name evidence="2" type="ORF">NH397_08080</name>
    <name evidence="3" type="ORF">NH397_08285</name>
</gene>
<dbReference type="PANTHER" id="PTHR37023">
    <property type="entry name" value="TRANSPOSASE"/>
    <property type="match status" value="1"/>
</dbReference>
<evidence type="ECO:0000313" key="2">
    <source>
        <dbReference type="EMBL" id="USS02477.1"/>
    </source>
</evidence>
<reference evidence="3" key="1">
    <citation type="submission" date="2022-06" db="EMBL/GenBank/DDBJ databases">
        <authorList>
            <person name="Holder M.E."/>
            <person name="Ajami N.J."/>
            <person name="Petrosino J.F."/>
        </authorList>
    </citation>
    <scope>NUCLEOTIDE SEQUENCE</scope>
    <source>
        <strain evidence="3">RMA 8861</strain>
    </source>
</reference>
<protein>
    <submittedName>
        <fullName evidence="3">Transposase</fullName>
    </submittedName>
</protein>
<evidence type="ECO:0000313" key="3">
    <source>
        <dbReference type="EMBL" id="USS02479.1"/>
    </source>
</evidence>
<organism evidence="3 4">
    <name type="scientific">Clostridium septicum</name>
    <dbReference type="NCBI Taxonomy" id="1504"/>
    <lineage>
        <taxon>Bacteria</taxon>
        <taxon>Bacillati</taxon>
        <taxon>Bacillota</taxon>
        <taxon>Clostridia</taxon>
        <taxon>Eubacteriales</taxon>
        <taxon>Clostridiaceae</taxon>
        <taxon>Clostridium</taxon>
    </lineage>
</organism>
<keyword evidence="4" id="KW-1185">Reference proteome</keyword>
<name>A0ABY5B6N3_CLOSE</name>
<dbReference type="InterPro" id="IPR007069">
    <property type="entry name" value="Transposase_32"/>
</dbReference>
<accession>A0ABY5B6N3</accession>